<dbReference type="InterPro" id="IPR000771">
    <property type="entry name" value="FBA_II"/>
</dbReference>
<dbReference type="PANTHER" id="PTHR30304">
    <property type="entry name" value="D-TAGATOSE-1,6-BISPHOSPHATE ALDOLASE"/>
    <property type="match status" value="1"/>
</dbReference>
<dbReference type="GO" id="GO:0016832">
    <property type="term" value="F:aldehyde-lyase activity"/>
    <property type="evidence" value="ECO:0007669"/>
    <property type="project" value="InterPro"/>
</dbReference>
<dbReference type="OrthoDB" id="9803995at2"/>
<comment type="cofactor">
    <cofactor evidence="1">
        <name>Zn(2+)</name>
        <dbReference type="ChEBI" id="CHEBI:29105"/>
    </cofactor>
</comment>
<dbReference type="Proteomes" id="UP000050430">
    <property type="component" value="Unassembled WGS sequence"/>
</dbReference>
<evidence type="ECO:0000313" key="3">
    <source>
        <dbReference type="Proteomes" id="UP000050430"/>
    </source>
</evidence>
<sequence length="472" mass="51650">MKEALAKEFVTLLENSIEITGDKVKLLKPDTAKKYARKLAEISALEKGPRAGAARYITRCIAQQMGIVPASIHELYMARGTGEVKPTFTVPAINLRVQTFDCASAVFRAAKKMDAASILFEIARSEMVYTDQRPSEYTTSVLAAAIAEGYKGPVFLQGDHFQVKPKAYATDPNKEIESLKTLMVEAIAAGWFNIDVDTSTLVDLEKKTIPEQQAVNVGLSSMFTKFLRDTQPAGVTISVGGEIGEVGGHNSTVEELRGYLEGYKAALAKLDPKAVGLSKISIQTGTSHGGVVLPDGSIAKVNVDFNCLKELGAEARKYGLGGAVQHGASTLPEDAFGHFVQYEGLEIHLATNFMNIWYDHIPASLKDEMYKYLRENNAADRKPDMTDEQFYYKTRKSAVGPFKKQSWNLPENVRAEIGKAWEDQFTKLFTLLGLKGTSEIVAKTVHAKVIDPVEKDYFVGEAAAEDVTGMAD</sequence>
<evidence type="ECO:0008006" key="4">
    <source>
        <dbReference type="Google" id="ProtNLM"/>
    </source>
</evidence>
<dbReference type="AlphaFoldDB" id="A0A0P6WRI6"/>
<dbReference type="PANTHER" id="PTHR30304:SF0">
    <property type="entry name" value="D-TAGATOSE-1,6-BISPHOSPHATE ALDOLASE SUBUNIT GATY-RELATED"/>
    <property type="match status" value="1"/>
</dbReference>
<organism evidence="2 3">
    <name type="scientific">Leptolinea tardivitalis</name>
    <dbReference type="NCBI Taxonomy" id="229920"/>
    <lineage>
        <taxon>Bacteria</taxon>
        <taxon>Bacillati</taxon>
        <taxon>Chloroflexota</taxon>
        <taxon>Anaerolineae</taxon>
        <taxon>Anaerolineales</taxon>
        <taxon>Anaerolineaceae</taxon>
        <taxon>Leptolinea</taxon>
    </lineage>
</organism>
<dbReference type="PATRIC" id="fig|229920.5.peg.1256"/>
<dbReference type="GO" id="GO:0005975">
    <property type="term" value="P:carbohydrate metabolic process"/>
    <property type="evidence" value="ECO:0007669"/>
    <property type="project" value="InterPro"/>
</dbReference>
<evidence type="ECO:0000256" key="1">
    <source>
        <dbReference type="ARBA" id="ARBA00001947"/>
    </source>
</evidence>
<gene>
    <name evidence="2" type="ORF">ADM99_06430</name>
</gene>
<dbReference type="SUPFAM" id="SSF51569">
    <property type="entry name" value="Aldolase"/>
    <property type="match status" value="1"/>
</dbReference>
<keyword evidence="3" id="KW-1185">Reference proteome</keyword>
<dbReference type="InterPro" id="IPR050246">
    <property type="entry name" value="Class_II_FBP_aldolase"/>
</dbReference>
<dbReference type="STRING" id="229920.ADM99_06430"/>
<dbReference type="InterPro" id="IPR013785">
    <property type="entry name" value="Aldolase_TIM"/>
</dbReference>
<comment type="caution">
    <text evidence="2">The sequence shown here is derived from an EMBL/GenBank/DDBJ whole genome shotgun (WGS) entry which is preliminary data.</text>
</comment>
<dbReference type="EMBL" id="LGCK01000007">
    <property type="protein sequence ID" value="KPL72712.1"/>
    <property type="molecule type" value="Genomic_DNA"/>
</dbReference>
<name>A0A0P6WRI6_9CHLR</name>
<protein>
    <recommendedName>
        <fullName evidence="4">Aldolase</fullName>
    </recommendedName>
</protein>
<dbReference type="Gene3D" id="3.20.20.70">
    <property type="entry name" value="Aldolase class I"/>
    <property type="match status" value="1"/>
</dbReference>
<accession>A0A0P6WRI6</accession>
<dbReference type="GO" id="GO:0008270">
    <property type="term" value="F:zinc ion binding"/>
    <property type="evidence" value="ECO:0007669"/>
    <property type="project" value="InterPro"/>
</dbReference>
<evidence type="ECO:0000313" key="2">
    <source>
        <dbReference type="EMBL" id="KPL72712.1"/>
    </source>
</evidence>
<reference evidence="2 3" key="1">
    <citation type="submission" date="2015-07" db="EMBL/GenBank/DDBJ databases">
        <title>Genome sequence of Leptolinea tardivitalis DSM 16556.</title>
        <authorList>
            <person name="Hemp J."/>
            <person name="Ward L.M."/>
            <person name="Pace L.A."/>
            <person name="Fischer W.W."/>
        </authorList>
    </citation>
    <scope>NUCLEOTIDE SEQUENCE [LARGE SCALE GENOMIC DNA]</scope>
    <source>
        <strain evidence="2 3">YMTK-2</strain>
    </source>
</reference>
<dbReference type="Pfam" id="PF01116">
    <property type="entry name" value="F_bP_aldolase"/>
    <property type="match status" value="1"/>
</dbReference>
<dbReference type="RefSeq" id="WP_139044419.1">
    <property type="nucleotide sequence ID" value="NZ_BBYA01000008.1"/>
</dbReference>
<proteinExistence type="predicted"/>